<dbReference type="Proteomes" id="UP000657385">
    <property type="component" value="Unassembled WGS sequence"/>
</dbReference>
<dbReference type="Pfam" id="PF00069">
    <property type="entry name" value="Pkinase"/>
    <property type="match status" value="1"/>
</dbReference>
<dbReference type="PROSITE" id="PS00107">
    <property type="entry name" value="PROTEIN_KINASE_ATP"/>
    <property type="match status" value="1"/>
</dbReference>
<dbReference type="PROSITE" id="PS50082">
    <property type="entry name" value="WD_REPEATS_2"/>
    <property type="match status" value="3"/>
</dbReference>
<sequence length="674" mass="68803">MTDASGALVGGRYRLVELVGQGGMGRVWRGFDETLHREVAVKELLLPADLAEPARRGLIERATAETRAAARLQDPGIVIVHDVVEQDGVPWIVMEYIAGTSLGARLAAQGPLGWRRAAEIGVSVAEALAHAHAAGAVHRDLKPDNVLLAGERTVITDFGIARILDATTRLTSTHAVVGTPQYMSPEQLQGHDVTTASDMWALGATLYAAVEGHPPYDGPTVWAVVAAVVSEPLSAPGDAGPLAGLIASLLDRDPDRRPDARSAARILHELLHPASEPPHPPTVVDAPSDADAEAAAVAGADTVTSVAPESEEALQKAGPGPSRRTVTLGGLGVLAVAAGATVAALVADGQGNPNSRASGGSHPSGGSDSTSPDTLPGYTGKVNSVAFTPDGRTLVAGCDDGKVRLWDVTSRAVVGILVGHTSAVGPVAVSPDGKAVASGSDDTTIRLWSLATRTAFASVSFAADLAHLAFSPDGKTLAATGYLGLVWLYNAADGSAAGQLDAPDVLQYTLAYSPDGKTLATGSLDGKLVLWNTAARNVEATLSPGSSIENVVVAYSPDGRTVASASTPLTDQGLGRTSIQFWNATTHAKTTELLVNPTVYALNAIALSPDGRSAAGAGSEDSGGAGSVLVWDIVTRAVTAVFGAHLGDANSVAFSPDGRTLASASQGAQLWKLP</sequence>
<keyword evidence="4" id="KW-0808">Transferase</keyword>
<evidence type="ECO:0000256" key="2">
    <source>
        <dbReference type="ARBA" id="ARBA00022527"/>
    </source>
</evidence>
<dbReference type="InterPro" id="IPR017441">
    <property type="entry name" value="Protein_kinase_ATP_BS"/>
</dbReference>
<dbReference type="PANTHER" id="PTHR43289:SF6">
    <property type="entry name" value="SERINE_THREONINE-PROTEIN KINASE NEKL-3"/>
    <property type="match status" value="1"/>
</dbReference>
<dbReference type="SMART" id="SM00320">
    <property type="entry name" value="WD40"/>
    <property type="match status" value="7"/>
</dbReference>
<dbReference type="RefSeq" id="WP_196194385.1">
    <property type="nucleotide sequence ID" value="NZ_JADPRT010000005.1"/>
</dbReference>
<feature type="region of interest" description="Disordered" evidence="11">
    <location>
        <begin position="270"/>
        <end position="323"/>
    </location>
</feature>
<evidence type="ECO:0000256" key="1">
    <source>
        <dbReference type="ARBA" id="ARBA00012513"/>
    </source>
</evidence>
<dbReference type="CDD" id="cd14014">
    <property type="entry name" value="STKc_PknB_like"/>
    <property type="match status" value="1"/>
</dbReference>
<evidence type="ECO:0000256" key="3">
    <source>
        <dbReference type="ARBA" id="ARBA00022574"/>
    </source>
</evidence>
<dbReference type="SUPFAM" id="SSF50978">
    <property type="entry name" value="WD40 repeat-like"/>
    <property type="match status" value="1"/>
</dbReference>
<dbReference type="InterPro" id="IPR001680">
    <property type="entry name" value="WD40_rpt"/>
</dbReference>
<feature type="binding site" evidence="10">
    <location>
        <position position="42"/>
    </location>
    <ligand>
        <name>ATP</name>
        <dbReference type="ChEBI" id="CHEBI:30616"/>
    </ligand>
</feature>
<dbReference type="PROSITE" id="PS50011">
    <property type="entry name" value="PROTEIN_KINASE_DOM"/>
    <property type="match status" value="1"/>
</dbReference>
<evidence type="ECO:0000256" key="10">
    <source>
        <dbReference type="PROSITE-ProRule" id="PRU10141"/>
    </source>
</evidence>
<dbReference type="GO" id="GO:0004674">
    <property type="term" value="F:protein serine/threonine kinase activity"/>
    <property type="evidence" value="ECO:0007669"/>
    <property type="project" value="UniProtKB-KW"/>
</dbReference>
<feature type="compositionally biased region" description="Low complexity" evidence="11">
    <location>
        <begin position="358"/>
        <end position="374"/>
    </location>
</feature>
<dbReference type="PRINTS" id="PR00320">
    <property type="entry name" value="GPROTEINBRPT"/>
</dbReference>
<dbReference type="Pfam" id="PF00400">
    <property type="entry name" value="WD40"/>
    <property type="match status" value="4"/>
</dbReference>
<feature type="repeat" description="WD" evidence="9">
    <location>
        <begin position="375"/>
        <end position="416"/>
    </location>
</feature>
<evidence type="ECO:0000256" key="7">
    <source>
        <dbReference type="ARBA" id="ARBA00022777"/>
    </source>
</evidence>
<evidence type="ECO:0000256" key="4">
    <source>
        <dbReference type="ARBA" id="ARBA00022679"/>
    </source>
</evidence>
<feature type="repeat" description="WD" evidence="9">
    <location>
        <begin position="417"/>
        <end position="458"/>
    </location>
</feature>
<accession>A0A931FD61</accession>
<dbReference type="Gene3D" id="1.10.510.10">
    <property type="entry name" value="Transferase(Phosphotransferase) domain 1"/>
    <property type="match status" value="1"/>
</dbReference>
<evidence type="ECO:0000313" key="14">
    <source>
        <dbReference type="Proteomes" id="UP000657385"/>
    </source>
</evidence>
<evidence type="ECO:0000256" key="9">
    <source>
        <dbReference type="PROSITE-ProRule" id="PRU00221"/>
    </source>
</evidence>
<keyword evidence="5" id="KW-0677">Repeat</keyword>
<keyword evidence="3 9" id="KW-0853">WD repeat</keyword>
<feature type="compositionally biased region" description="Low complexity" evidence="11">
    <location>
        <begin position="283"/>
        <end position="307"/>
    </location>
</feature>
<keyword evidence="6 10" id="KW-0547">Nucleotide-binding</keyword>
<dbReference type="SUPFAM" id="SSF56112">
    <property type="entry name" value="Protein kinase-like (PK-like)"/>
    <property type="match status" value="1"/>
</dbReference>
<keyword evidence="14" id="KW-1185">Reference proteome</keyword>
<proteinExistence type="predicted"/>
<keyword evidence="7 13" id="KW-0418">Kinase</keyword>
<dbReference type="AlphaFoldDB" id="A0A931FD61"/>
<dbReference type="InterPro" id="IPR015943">
    <property type="entry name" value="WD40/YVTN_repeat-like_dom_sf"/>
</dbReference>
<evidence type="ECO:0000313" key="13">
    <source>
        <dbReference type="EMBL" id="MBF9069228.1"/>
    </source>
</evidence>
<feature type="region of interest" description="Disordered" evidence="11">
    <location>
        <begin position="351"/>
        <end position="381"/>
    </location>
</feature>
<organism evidence="13 14">
    <name type="scientific">Streptacidiphilus fuscans</name>
    <dbReference type="NCBI Taxonomy" id="2789292"/>
    <lineage>
        <taxon>Bacteria</taxon>
        <taxon>Bacillati</taxon>
        <taxon>Actinomycetota</taxon>
        <taxon>Actinomycetes</taxon>
        <taxon>Kitasatosporales</taxon>
        <taxon>Streptomycetaceae</taxon>
        <taxon>Streptacidiphilus</taxon>
    </lineage>
</organism>
<dbReference type="SMART" id="SM00220">
    <property type="entry name" value="S_TKc"/>
    <property type="match status" value="1"/>
</dbReference>
<evidence type="ECO:0000256" key="8">
    <source>
        <dbReference type="ARBA" id="ARBA00022840"/>
    </source>
</evidence>
<evidence type="ECO:0000259" key="12">
    <source>
        <dbReference type="PROSITE" id="PS50011"/>
    </source>
</evidence>
<dbReference type="InterPro" id="IPR011009">
    <property type="entry name" value="Kinase-like_dom_sf"/>
</dbReference>
<gene>
    <name evidence="13" type="ORF">I2501_14475</name>
</gene>
<comment type="caution">
    <text evidence="13">The sequence shown here is derived from an EMBL/GenBank/DDBJ whole genome shotgun (WGS) entry which is preliminary data.</text>
</comment>
<dbReference type="PROSITE" id="PS00678">
    <property type="entry name" value="WD_REPEATS_1"/>
    <property type="match status" value="1"/>
</dbReference>
<keyword evidence="2 13" id="KW-0723">Serine/threonine-protein kinase</keyword>
<dbReference type="Gene3D" id="2.130.10.10">
    <property type="entry name" value="YVTN repeat-like/Quinoprotein amine dehydrogenase"/>
    <property type="match status" value="3"/>
</dbReference>
<dbReference type="EMBL" id="JADPRT010000005">
    <property type="protein sequence ID" value="MBF9069228.1"/>
    <property type="molecule type" value="Genomic_DNA"/>
</dbReference>
<evidence type="ECO:0000256" key="11">
    <source>
        <dbReference type="SAM" id="MobiDB-lite"/>
    </source>
</evidence>
<feature type="domain" description="Protein kinase" evidence="12">
    <location>
        <begin position="13"/>
        <end position="271"/>
    </location>
</feature>
<dbReference type="PANTHER" id="PTHR43289">
    <property type="entry name" value="MITOGEN-ACTIVATED PROTEIN KINASE KINASE KINASE 20-RELATED"/>
    <property type="match status" value="1"/>
</dbReference>
<reference evidence="13" key="1">
    <citation type="submission" date="2020-11" db="EMBL/GenBank/DDBJ databases">
        <title>Isolation and identification of active actinomycetes.</title>
        <authorList>
            <person name="Yu B."/>
        </authorList>
    </citation>
    <scope>NUCLEOTIDE SEQUENCE</scope>
    <source>
        <strain evidence="13">NEAU-YB345</strain>
    </source>
</reference>
<evidence type="ECO:0000256" key="6">
    <source>
        <dbReference type="ARBA" id="ARBA00022741"/>
    </source>
</evidence>
<dbReference type="Gene3D" id="3.30.200.20">
    <property type="entry name" value="Phosphorylase Kinase, domain 1"/>
    <property type="match status" value="1"/>
</dbReference>
<dbReference type="InterPro" id="IPR019775">
    <property type="entry name" value="WD40_repeat_CS"/>
</dbReference>
<dbReference type="PROSITE" id="PS50294">
    <property type="entry name" value="WD_REPEATS_REGION"/>
    <property type="match status" value="2"/>
</dbReference>
<protein>
    <recommendedName>
        <fullName evidence="1">non-specific serine/threonine protein kinase</fullName>
        <ecNumber evidence="1">2.7.11.1</ecNumber>
    </recommendedName>
</protein>
<dbReference type="EC" id="2.7.11.1" evidence="1"/>
<keyword evidence="8 10" id="KW-0067">ATP-binding</keyword>
<dbReference type="InterPro" id="IPR000719">
    <property type="entry name" value="Prot_kinase_dom"/>
</dbReference>
<dbReference type="InterPro" id="IPR036322">
    <property type="entry name" value="WD40_repeat_dom_sf"/>
</dbReference>
<name>A0A931FD61_9ACTN</name>
<evidence type="ECO:0000256" key="5">
    <source>
        <dbReference type="ARBA" id="ARBA00022737"/>
    </source>
</evidence>
<feature type="repeat" description="WD" evidence="9">
    <location>
        <begin position="509"/>
        <end position="541"/>
    </location>
</feature>
<dbReference type="GO" id="GO:0005524">
    <property type="term" value="F:ATP binding"/>
    <property type="evidence" value="ECO:0007669"/>
    <property type="project" value="UniProtKB-UniRule"/>
</dbReference>
<dbReference type="InterPro" id="IPR020472">
    <property type="entry name" value="WD40_PAC1"/>
</dbReference>
<dbReference type="CDD" id="cd00200">
    <property type="entry name" value="WD40"/>
    <property type="match status" value="1"/>
</dbReference>